<evidence type="ECO:0000313" key="2">
    <source>
        <dbReference type="Proteomes" id="UP001375240"/>
    </source>
</evidence>
<dbReference type="EMBL" id="JAVHNQ010000009">
    <property type="protein sequence ID" value="KAK6339021.1"/>
    <property type="molecule type" value="Genomic_DNA"/>
</dbReference>
<organism evidence="1 2">
    <name type="scientific">Orbilia brochopaga</name>
    <dbReference type="NCBI Taxonomy" id="3140254"/>
    <lineage>
        <taxon>Eukaryota</taxon>
        <taxon>Fungi</taxon>
        <taxon>Dikarya</taxon>
        <taxon>Ascomycota</taxon>
        <taxon>Pezizomycotina</taxon>
        <taxon>Orbiliomycetes</taxon>
        <taxon>Orbiliales</taxon>
        <taxon>Orbiliaceae</taxon>
        <taxon>Orbilia</taxon>
    </lineage>
</organism>
<reference evidence="1 2" key="1">
    <citation type="submission" date="2019-10" db="EMBL/GenBank/DDBJ databases">
        <authorList>
            <person name="Palmer J.M."/>
        </authorList>
    </citation>
    <scope>NUCLEOTIDE SEQUENCE [LARGE SCALE GENOMIC DNA]</scope>
    <source>
        <strain evidence="1 2">TWF696</strain>
    </source>
</reference>
<dbReference type="AlphaFoldDB" id="A0AAV9UFF4"/>
<gene>
    <name evidence="1" type="ORF">TWF696_009817</name>
</gene>
<evidence type="ECO:0000313" key="1">
    <source>
        <dbReference type="EMBL" id="KAK6339021.1"/>
    </source>
</evidence>
<comment type="caution">
    <text evidence="1">The sequence shown here is derived from an EMBL/GenBank/DDBJ whole genome shotgun (WGS) entry which is preliminary data.</text>
</comment>
<accession>A0AAV9UFF4</accession>
<keyword evidence="2" id="KW-1185">Reference proteome</keyword>
<name>A0AAV9UFF4_9PEZI</name>
<sequence>MRRFPSLHWKPKFMPPTETWQPNRNGIWQEAEQLKTGQRHSLLVAPLAKGNENEYEDAGQGEWLSRHYLPLVLAKHVHVVRYMTFLCHRTFLV</sequence>
<dbReference type="Proteomes" id="UP001375240">
    <property type="component" value="Unassembled WGS sequence"/>
</dbReference>
<protein>
    <submittedName>
        <fullName evidence="1">Uncharacterized protein</fullName>
    </submittedName>
</protein>
<proteinExistence type="predicted"/>